<dbReference type="Proteomes" id="UP000479692">
    <property type="component" value="Unassembled WGS sequence"/>
</dbReference>
<dbReference type="AlphaFoldDB" id="A0A7C9HMM8"/>
<evidence type="ECO:0000256" key="1">
    <source>
        <dbReference type="SAM" id="MobiDB-lite"/>
    </source>
</evidence>
<protein>
    <submittedName>
        <fullName evidence="2">Uncharacterized protein</fullName>
    </submittedName>
</protein>
<name>A0A7C9HMM8_9GAMM</name>
<keyword evidence="3" id="KW-1185">Reference proteome</keyword>
<dbReference type="EMBL" id="WOXT01000002">
    <property type="protein sequence ID" value="MUV14657.1"/>
    <property type="molecule type" value="Genomic_DNA"/>
</dbReference>
<accession>A0A7C9HMM8</accession>
<evidence type="ECO:0000313" key="2">
    <source>
        <dbReference type="EMBL" id="MUV14657.1"/>
    </source>
</evidence>
<comment type="caution">
    <text evidence="2">The sequence shown here is derived from an EMBL/GenBank/DDBJ whole genome shotgun (WGS) entry which is preliminary data.</text>
</comment>
<feature type="region of interest" description="Disordered" evidence="1">
    <location>
        <begin position="46"/>
        <end position="65"/>
    </location>
</feature>
<sequence>MNPESPSEIERLARAITETRRLLEQSERILQEASGAFVERAAALVSRAPQHKQMASNPGVGETGS</sequence>
<organism evidence="2 3">
    <name type="scientific">Noviluteimonas gilva</name>
    <dbReference type="NCBI Taxonomy" id="2682097"/>
    <lineage>
        <taxon>Bacteria</taxon>
        <taxon>Pseudomonadati</taxon>
        <taxon>Pseudomonadota</taxon>
        <taxon>Gammaproteobacteria</taxon>
        <taxon>Lysobacterales</taxon>
        <taxon>Lysobacteraceae</taxon>
        <taxon>Noviluteimonas</taxon>
    </lineage>
</organism>
<evidence type="ECO:0000313" key="3">
    <source>
        <dbReference type="Proteomes" id="UP000479692"/>
    </source>
</evidence>
<gene>
    <name evidence="2" type="ORF">GN331_10605</name>
</gene>
<dbReference type="RefSeq" id="WP_156641948.1">
    <property type="nucleotide sequence ID" value="NZ_WOXT01000002.1"/>
</dbReference>
<proteinExistence type="predicted"/>
<reference evidence="2 3" key="1">
    <citation type="submission" date="2019-12" db="EMBL/GenBank/DDBJ databases">
        <authorList>
            <person name="Xu J."/>
        </authorList>
    </citation>
    <scope>NUCLEOTIDE SEQUENCE [LARGE SCALE GENOMIC DNA]</scope>
    <source>
        <strain evidence="2 3">HX-5-24</strain>
    </source>
</reference>